<organism evidence="2 3">
    <name type="scientific">Cognatishimia maritima</name>
    <dbReference type="NCBI Taxonomy" id="870908"/>
    <lineage>
        <taxon>Bacteria</taxon>
        <taxon>Pseudomonadati</taxon>
        <taxon>Pseudomonadota</taxon>
        <taxon>Alphaproteobacteria</taxon>
        <taxon>Rhodobacterales</taxon>
        <taxon>Paracoccaceae</taxon>
        <taxon>Cognatishimia</taxon>
    </lineage>
</organism>
<evidence type="ECO:0000313" key="3">
    <source>
        <dbReference type="Proteomes" id="UP000184211"/>
    </source>
</evidence>
<evidence type="ECO:0000259" key="1">
    <source>
        <dbReference type="Pfam" id="PF18557"/>
    </source>
</evidence>
<dbReference type="STRING" id="870908.SAMN04488044_1846"/>
<dbReference type="Pfam" id="PF18557">
    <property type="entry name" value="NepR"/>
    <property type="match status" value="1"/>
</dbReference>
<name>A0A1M5PJX4_9RHOB</name>
<dbReference type="Proteomes" id="UP000184211">
    <property type="component" value="Unassembled WGS sequence"/>
</dbReference>
<dbReference type="RefSeq" id="WP_165610501.1">
    <property type="nucleotide sequence ID" value="NZ_FQWM01000002.1"/>
</dbReference>
<reference evidence="3" key="1">
    <citation type="submission" date="2016-11" db="EMBL/GenBank/DDBJ databases">
        <authorList>
            <person name="Varghese N."/>
            <person name="Submissions S."/>
        </authorList>
    </citation>
    <scope>NUCLEOTIDE SEQUENCE [LARGE SCALE GENOMIC DNA]</scope>
    <source>
        <strain evidence="3">DSM 28223</strain>
    </source>
</reference>
<accession>A0A1M5PJX4</accession>
<dbReference type="AlphaFoldDB" id="A0A1M5PJX4"/>
<sequence length="58" mass="6591">MSNKNRKTPDPEVAEEIDRNLKRAFDEMAQEPLPDRFTNLLEQLRASGGRSDEASNDS</sequence>
<evidence type="ECO:0000313" key="2">
    <source>
        <dbReference type="EMBL" id="SHH02045.1"/>
    </source>
</evidence>
<keyword evidence="3" id="KW-1185">Reference proteome</keyword>
<proteinExistence type="predicted"/>
<protein>
    <recommendedName>
        <fullName evidence="1">Anti-sigma factor NepR domain-containing protein</fullName>
    </recommendedName>
</protein>
<gene>
    <name evidence="2" type="ORF">SAMN04488044_1846</name>
</gene>
<dbReference type="InterPro" id="IPR041649">
    <property type="entry name" value="NepR"/>
</dbReference>
<dbReference type="EMBL" id="FQWM01000002">
    <property type="protein sequence ID" value="SHH02045.1"/>
    <property type="molecule type" value="Genomic_DNA"/>
</dbReference>
<feature type="domain" description="Anti-sigma factor NepR" evidence="1">
    <location>
        <begin position="15"/>
        <end position="47"/>
    </location>
</feature>